<feature type="coiled-coil region" evidence="1">
    <location>
        <begin position="50"/>
        <end position="77"/>
    </location>
</feature>
<keyword evidence="3" id="KW-1185">Reference proteome</keyword>
<dbReference type="Proteomes" id="UP000464669">
    <property type="component" value="Segment"/>
</dbReference>
<evidence type="ECO:0000313" key="2">
    <source>
        <dbReference type="EMBL" id="QGH71905.1"/>
    </source>
</evidence>
<gene>
    <name evidence="2" type="ORF">N1M2_42</name>
</gene>
<reference evidence="2 3" key="1">
    <citation type="submission" date="2019-11" db="EMBL/GenBank/DDBJ databases">
        <authorList>
            <person name="Lewis R."/>
            <person name="Clooney A.G."/>
            <person name="Stockdale S.R."/>
            <person name="Buttimer C."/>
            <person name="Draper L.A."/>
            <person name="Ross R.P."/>
            <person name="Hill C."/>
        </authorList>
    </citation>
    <scope>NUCLEOTIDE SEQUENCE [LARGE SCALE GENOMIC DNA]</scope>
</reference>
<evidence type="ECO:0000313" key="3">
    <source>
        <dbReference type="Proteomes" id="UP000464669"/>
    </source>
</evidence>
<proteinExistence type="predicted"/>
<keyword evidence="1" id="KW-0175">Coiled coil</keyword>
<accession>A0A6B7ZES1</accession>
<sequence length="135" mass="15330">MSKGVVGTMDTVGFITEPTIKIDRLIAYWFANRIDQCLILRNIHSYQYVIAKHQDDKKSEERLLADIENNLREYLLECFEGCSVSAWAKRENPGDKMFTLVLSGTVFQDGKEYDLAKSVLINGSTYELIDKGRGG</sequence>
<evidence type="ECO:0000256" key="1">
    <source>
        <dbReference type="SAM" id="Coils"/>
    </source>
</evidence>
<name>A0A6B7ZES1_9CAUD</name>
<organism evidence="2 3">
    <name type="scientific">Klebsiella phage N1M2</name>
    <dbReference type="NCBI Taxonomy" id="2664939"/>
    <lineage>
        <taxon>Viruses</taxon>
        <taxon>Duplodnaviria</taxon>
        <taxon>Heunggongvirae</taxon>
        <taxon>Uroviricota</taxon>
        <taxon>Caudoviricetes</taxon>
        <taxon>Chimalliviridae</taxon>
        <taxon>Nimduovirus</taxon>
        <taxon>Nimduovirus N1M2</taxon>
    </lineage>
</organism>
<dbReference type="EMBL" id="MN642089">
    <property type="protein sequence ID" value="QGH71905.1"/>
    <property type="molecule type" value="Genomic_DNA"/>
</dbReference>
<protein>
    <submittedName>
        <fullName evidence="2">Putative virion structural protein</fullName>
    </submittedName>
</protein>